<dbReference type="InterPro" id="IPR005170">
    <property type="entry name" value="Transptr-assoc_dom"/>
</dbReference>
<accession>A0A6V7RA01</accession>
<dbReference type="InterPro" id="IPR002550">
    <property type="entry name" value="CNNM"/>
</dbReference>
<feature type="domain" description="CNNM transmembrane" evidence="13">
    <location>
        <begin position="1"/>
        <end position="179"/>
    </location>
</feature>
<feature type="signal peptide" evidence="11">
    <location>
        <begin position="1"/>
        <end position="23"/>
    </location>
</feature>
<dbReference type="EMBL" id="CAJEWD010000004">
    <property type="protein sequence ID" value="CAD2073798.1"/>
    <property type="molecule type" value="Genomic_DNA"/>
</dbReference>
<dbReference type="Gene3D" id="3.30.465.10">
    <property type="match status" value="1"/>
</dbReference>
<keyword evidence="15" id="KW-1185">Reference proteome</keyword>
<dbReference type="InterPro" id="IPR000644">
    <property type="entry name" value="CBS_dom"/>
</dbReference>
<dbReference type="Pfam" id="PF00571">
    <property type="entry name" value="CBS"/>
    <property type="match status" value="2"/>
</dbReference>
<evidence type="ECO:0000256" key="4">
    <source>
        <dbReference type="ARBA" id="ARBA00022737"/>
    </source>
</evidence>
<dbReference type="SUPFAM" id="SSF56176">
    <property type="entry name" value="FAD-binding/transporter-associated domain-like"/>
    <property type="match status" value="1"/>
</dbReference>
<dbReference type="InterPro" id="IPR046342">
    <property type="entry name" value="CBS_dom_sf"/>
</dbReference>
<dbReference type="PROSITE" id="PS51371">
    <property type="entry name" value="CBS"/>
    <property type="match status" value="2"/>
</dbReference>
<keyword evidence="5 9" id="KW-1133">Transmembrane helix</keyword>
<comment type="similarity">
    <text evidence="2">Belongs to the UPF0053 family.</text>
</comment>
<feature type="domain" description="CBS" evidence="12">
    <location>
        <begin position="263"/>
        <end position="321"/>
    </location>
</feature>
<reference evidence="14 15" key="1">
    <citation type="submission" date="2020-07" db="EMBL/GenBank/DDBJ databases">
        <authorList>
            <person name="Criscuolo A."/>
        </authorList>
    </citation>
    <scope>NUCLEOTIDE SEQUENCE [LARGE SCALE GENOMIC DNA]</scope>
    <source>
        <strain evidence="14">CIP111649</strain>
    </source>
</reference>
<evidence type="ECO:0000256" key="5">
    <source>
        <dbReference type="ARBA" id="ARBA00022989"/>
    </source>
</evidence>
<feature type="domain" description="CBS" evidence="12">
    <location>
        <begin position="198"/>
        <end position="259"/>
    </location>
</feature>
<sequence>MIFVVIALLFASFFFSGSETALTAVNKIKLQSQATGGSKKAEKLYELVNKPSQFITTILIGNNIANLIAPVLVTSMAIQYGWSVTIASTVLTITIIICAEVIPKSIAAAFPERVSYMVRPIISLLNIVLYPLTFILNKLTDLITKFLSKGSQPSWTVSREEIINLVQIADNEGALASTESQRLRGVLDFRELNVKDVMTTPRTEMMAIHKDEKISEVRDRVVDNMHTRYPVYDEDLDDIVGVFHSKYLLKWSLTPERPLLDFCDQEPLTIREFQNVEDVLRRMSKQRRHLAIVLDEYGGTEGILTHEDIIETMLGFEIEDETDLKNDSVVRAFSEDKIVCDGKITLHRLNQLFNTDIPEEEDTLSGYLLSAFEDIPEVGDKTYLDNLEFKILKMEDHMIRLVKIIKHEVSFDQGNEEAR</sequence>
<evidence type="ECO:0000256" key="2">
    <source>
        <dbReference type="ARBA" id="ARBA00006337"/>
    </source>
</evidence>
<evidence type="ECO:0000256" key="7">
    <source>
        <dbReference type="ARBA" id="ARBA00023136"/>
    </source>
</evidence>
<keyword evidence="7 9" id="KW-0472">Membrane</keyword>
<evidence type="ECO:0000313" key="15">
    <source>
        <dbReference type="Proteomes" id="UP000589351"/>
    </source>
</evidence>
<evidence type="ECO:0000259" key="13">
    <source>
        <dbReference type="PROSITE" id="PS51846"/>
    </source>
</evidence>
<dbReference type="Proteomes" id="UP000589351">
    <property type="component" value="Unassembled WGS sequence"/>
</dbReference>
<evidence type="ECO:0000256" key="10">
    <source>
        <dbReference type="SAM" id="Phobius"/>
    </source>
</evidence>
<dbReference type="InterPro" id="IPR016169">
    <property type="entry name" value="FAD-bd_PCMH_sub2"/>
</dbReference>
<feature type="transmembrane region" description="Helical" evidence="10">
    <location>
        <begin position="80"/>
        <end position="102"/>
    </location>
</feature>
<feature type="transmembrane region" description="Helical" evidence="10">
    <location>
        <begin position="54"/>
        <end position="73"/>
    </location>
</feature>
<evidence type="ECO:0000256" key="1">
    <source>
        <dbReference type="ARBA" id="ARBA00004141"/>
    </source>
</evidence>
<dbReference type="PANTHER" id="PTHR22777">
    <property type="entry name" value="HEMOLYSIN-RELATED"/>
    <property type="match status" value="1"/>
</dbReference>
<evidence type="ECO:0000256" key="8">
    <source>
        <dbReference type="PROSITE-ProRule" id="PRU00703"/>
    </source>
</evidence>
<evidence type="ECO:0000256" key="11">
    <source>
        <dbReference type="SAM" id="SignalP"/>
    </source>
</evidence>
<dbReference type="CDD" id="cd04590">
    <property type="entry name" value="CBS_pair_CorC_HlyC_assoc"/>
    <property type="match status" value="1"/>
</dbReference>
<dbReference type="SMART" id="SM01091">
    <property type="entry name" value="CorC_HlyC"/>
    <property type="match status" value="1"/>
</dbReference>
<feature type="transmembrane region" description="Helical" evidence="10">
    <location>
        <begin position="114"/>
        <end position="136"/>
    </location>
</feature>
<name>A0A6V7RA01_9STAP</name>
<feature type="chain" id="PRO_5028368228" evidence="11">
    <location>
        <begin position="24"/>
        <end position="419"/>
    </location>
</feature>
<dbReference type="PANTHER" id="PTHR22777:SF17">
    <property type="entry name" value="UPF0053 PROTEIN SLL0260"/>
    <property type="match status" value="1"/>
</dbReference>
<organism evidence="14 15">
    <name type="scientific">Jeotgalicoccus meleagridis</name>
    <dbReference type="NCBI Taxonomy" id="2759181"/>
    <lineage>
        <taxon>Bacteria</taxon>
        <taxon>Bacillati</taxon>
        <taxon>Bacillota</taxon>
        <taxon>Bacilli</taxon>
        <taxon>Bacillales</taxon>
        <taxon>Staphylococcaceae</taxon>
        <taxon>Jeotgalicoccus</taxon>
    </lineage>
</organism>
<protein>
    <submittedName>
        <fullName evidence="14">Hemolysin C</fullName>
    </submittedName>
</protein>
<dbReference type="AlphaFoldDB" id="A0A6V7RA01"/>
<keyword evidence="6 8" id="KW-0129">CBS domain</keyword>
<comment type="subcellular location">
    <subcellularLocation>
        <location evidence="1">Membrane</location>
        <topology evidence="1">Multi-pass membrane protein</topology>
    </subcellularLocation>
</comment>
<evidence type="ECO:0000256" key="9">
    <source>
        <dbReference type="PROSITE-ProRule" id="PRU01193"/>
    </source>
</evidence>
<dbReference type="Pfam" id="PF03471">
    <property type="entry name" value="CorC_HlyC"/>
    <property type="match status" value="1"/>
</dbReference>
<evidence type="ECO:0000256" key="6">
    <source>
        <dbReference type="ARBA" id="ARBA00023122"/>
    </source>
</evidence>
<gene>
    <name evidence="14" type="primary">tlyC</name>
    <name evidence="14" type="ORF">JEODO184_00562</name>
</gene>
<dbReference type="PROSITE" id="PS51846">
    <property type="entry name" value="CNNM"/>
    <property type="match status" value="1"/>
</dbReference>
<evidence type="ECO:0000256" key="3">
    <source>
        <dbReference type="ARBA" id="ARBA00022692"/>
    </source>
</evidence>
<dbReference type="Gene3D" id="3.10.580.10">
    <property type="entry name" value="CBS-domain"/>
    <property type="match status" value="1"/>
</dbReference>
<dbReference type="GO" id="GO:0005886">
    <property type="term" value="C:plasma membrane"/>
    <property type="evidence" value="ECO:0007669"/>
    <property type="project" value="TreeGrafter"/>
</dbReference>
<evidence type="ECO:0000313" key="14">
    <source>
        <dbReference type="EMBL" id="CAD2073798.1"/>
    </source>
</evidence>
<dbReference type="InterPro" id="IPR036318">
    <property type="entry name" value="FAD-bd_PCMH-like_sf"/>
</dbReference>
<dbReference type="InterPro" id="IPR044751">
    <property type="entry name" value="Ion_transp-like_CBS"/>
</dbReference>
<dbReference type="Pfam" id="PF01595">
    <property type="entry name" value="CNNM"/>
    <property type="match status" value="1"/>
</dbReference>
<dbReference type="SUPFAM" id="SSF54631">
    <property type="entry name" value="CBS-domain pair"/>
    <property type="match status" value="1"/>
</dbReference>
<dbReference type="GO" id="GO:0050660">
    <property type="term" value="F:flavin adenine dinucleotide binding"/>
    <property type="evidence" value="ECO:0007669"/>
    <property type="project" value="InterPro"/>
</dbReference>
<keyword evidence="11" id="KW-0732">Signal</keyword>
<keyword evidence="4" id="KW-0677">Repeat</keyword>
<keyword evidence="3 9" id="KW-0812">Transmembrane</keyword>
<evidence type="ECO:0000259" key="12">
    <source>
        <dbReference type="PROSITE" id="PS51371"/>
    </source>
</evidence>
<proteinExistence type="inferred from homology"/>
<comment type="caution">
    <text evidence="14">The sequence shown here is derived from an EMBL/GenBank/DDBJ whole genome shotgun (WGS) entry which is preliminary data.</text>
</comment>